<gene>
    <name evidence="9" type="primary">LOC117212244</name>
</gene>
<dbReference type="Pfam" id="PF23414">
    <property type="entry name" value="Beta-prop_EML_2"/>
    <property type="match status" value="1"/>
</dbReference>
<dbReference type="PROSITE" id="PS50294">
    <property type="entry name" value="WD_REPEATS_REGION"/>
    <property type="match status" value="4"/>
</dbReference>
<evidence type="ECO:0000256" key="1">
    <source>
        <dbReference type="ARBA" id="ARBA00022574"/>
    </source>
</evidence>
<feature type="repeat" description="WD" evidence="4">
    <location>
        <begin position="98"/>
        <end position="129"/>
    </location>
</feature>
<evidence type="ECO:0000256" key="3">
    <source>
        <dbReference type="ARBA" id="ARBA00037984"/>
    </source>
</evidence>
<dbReference type="SUPFAM" id="SSF50978">
    <property type="entry name" value="WD40 repeat-like"/>
    <property type="match status" value="1"/>
</dbReference>
<dbReference type="InterPro" id="IPR019775">
    <property type="entry name" value="WD40_repeat_CS"/>
</dbReference>
<dbReference type="InterPro" id="IPR055442">
    <property type="entry name" value="Beta-prop_EML-like_2nd"/>
</dbReference>
<feature type="compositionally biased region" description="Basic and acidic residues" evidence="6">
    <location>
        <begin position="301"/>
        <end position="312"/>
    </location>
</feature>
<dbReference type="GO" id="GO:0036064">
    <property type="term" value="C:ciliary basal body"/>
    <property type="evidence" value="ECO:0007669"/>
    <property type="project" value="TreeGrafter"/>
</dbReference>
<evidence type="ECO:0000313" key="9">
    <source>
        <dbReference type="RefSeq" id="XP_033312758.1"/>
    </source>
</evidence>
<dbReference type="RefSeq" id="XP_033312758.1">
    <property type="nucleotide sequence ID" value="XM_033456867.1"/>
</dbReference>
<keyword evidence="1 4" id="KW-0853">WD repeat</keyword>
<protein>
    <submittedName>
        <fullName evidence="9">POC1 centriolar protein homolog A isoform X2</fullName>
    </submittedName>
</protein>
<feature type="region of interest" description="Disordered" evidence="6">
    <location>
        <begin position="295"/>
        <end position="320"/>
    </location>
</feature>
<evidence type="ECO:0000256" key="2">
    <source>
        <dbReference type="ARBA" id="ARBA00022737"/>
    </source>
</evidence>
<evidence type="ECO:0000259" key="7">
    <source>
        <dbReference type="Pfam" id="PF23414"/>
    </source>
</evidence>
<dbReference type="GO" id="GO:0060271">
    <property type="term" value="P:cilium assembly"/>
    <property type="evidence" value="ECO:0007669"/>
    <property type="project" value="TreeGrafter"/>
</dbReference>
<dbReference type="PANTHER" id="PTHR44019:SF8">
    <property type="entry name" value="POC1 CENTRIOLAR PROTEIN HOMOLOG"/>
    <property type="match status" value="1"/>
</dbReference>
<dbReference type="PROSITE" id="PS50082">
    <property type="entry name" value="WD_REPEATS_2"/>
    <property type="match status" value="5"/>
</dbReference>
<feature type="repeat" description="WD" evidence="4">
    <location>
        <begin position="56"/>
        <end position="87"/>
    </location>
</feature>
<reference evidence="9" key="1">
    <citation type="submission" date="2025-08" db="UniProtKB">
        <authorList>
            <consortium name="RefSeq"/>
        </authorList>
    </citation>
    <scope>IDENTIFICATION</scope>
    <source>
        <tissue evidence="9">Muscle</tissue>
    </source>
</reference>
<evidence type="ECO:0000256" key="4">
    <source>
        <dbReference type="PROSITE-ProRule" id="PRU00221"/>
    </source>
</evidence>
<dbReference type="PANTHER" id="PTHR44019">
    <property type="entry name" value="WD REPEAT-CONTAINING PROTEIN 55"/>
    <property type="match status" value="1"/>
</dbReference>
<dbReference type="CDD" id="cd00200">
    <property type="entry name" value="WD40"/>
    <property type="match status" value="1"/>
</dbReference>
<dbReference type="InterPro" id="IPR050505">
    <property type="entry name" value="WDR55/POC1"/>
</dbReference>
<feature type="repeat" description="WD" evidence="4">
    <location>
        <begin position="14"/>
        <end position="48"/>
    </location>
</feature>
<dbReference type="InterPro" id="IPR020472">
    <property type="entry name" value="WD40_PAC1"/>
</dbReference>
<dbReference type="Gene3D" id="2.130.10.10">
    <property type="entry name" value="YVTN repeat-like/Quinoprotein amine dehydrogenase"/>
    <property type="match status" value="3"/>
</dbReference>
<evidence type="ECO:0000313" key="8">
    <source>
        <dbReference type="Proteomes" id="UP000515164"/>
    </source>
</evidence>
<dbReference type="InterPro" id="IPR001680">
    <property type="entry name" value="WD40_rpt"/>
</dbReference>
<dbReference type="SMART" id="SM00320">
    <property type="entry name" value="WD40"/>
    <property type="match status" value="6"/>
</dbReference>
<proteinExistence type="inferred from homology"/>
<dbReference type="InterPro" id="IPR015943">
    <property type="entry name" value="WD40/YVTN_repeat-like_dom_sf"/>
</dbReference>
<dbReference type="PROSITE" id="PS00678">
    <property type="entry name" value="WD_REPEATS_1"/>
    <property type="match status" value="2"/>
</dbReference>
<evidence type="ECO:0000256" key="6">
    <source>
        <dbReference type="SAM" id="MobiDB-lite"/>
    </source>
</evidence>
<dbReference type="Proteomes" id="UP000515164">
    <property type="component" value="Unplaced"/>
</dbReference>
<dbReference type="CTD" id="39502"/>
<keyword evidence="8" id="KW-1185">Reference proteome</keyword>
<dbReference type="GO" id="GO:0005814">
    <property type="term" value="C:centriole"/>
    <property type="evidence" value="ECO:0007669"/>
    <property type="project" value="TreeGrafter"/>
</dbReference>
<feature type="domain" description="EML-like second beta-propeller" evidence="7">
    <location>
        <begin position="23"/>
        <end position="275"/>
    </location>
</feature>
<dbReference type="GeneID" id="117212244"/>
<keyword evidence="2" id="KW-0677">Repeat</keyword>
<comment type="similarity">
    <text evidence="3">Belongs to the WD repeat POC1 family.</text>
</comment>
<accession>A0A6P8MWK0</accession>
<dbReference type="InterPro" id="IPR036322">
    <property type="entry name" value="WD40_repeat_dom_sf"/>
</dbReference>
<dbReference type="AlphaFoldDB" id="A0A6P8MWK0"/>
<name>A0A6P8MWK0_9HYME</name>
<organism evidence="8 9">
    <name type="scientific">Bombus bifarius</name>
    <dbReference type="NCBI Taxonomy" id="103933"/>
    <lineage>
        <taxon>Eukaryota</taxon>
        <taxon>Metazoa</taxon>
        <taxon>Ecdysozoa</taxon>
        <taxon>Arthropoda</taxon>
        <taxon>Hexapoda</taxon>
        <taxon>Insecta</taxon>
        <taxon>Pterygota</taxon>
        <taxon>Neoptera</taxon>
        <taxon>Endopterygota</taxon>
        <taxon>Hymenoptera</taxon>
        <taxon>Apocrita</taxon>
        <taxon>Aculeata</taxon>
        <taxon>Apoidea</taxon>
        <taxon>Anthophila</taxon>
        <taxon>Apidae</taxon>
        <taxon>Bombus</taxon>
        <taxon>Pyrobombus</taxon>
    </lineage>
</organism>
<keyword evidence="5" id="KW-0175">Coiled coil</keyword>
<feature type="repeat" description="WD" evidence="4">
    <location>
        <begin position="243"/>
        <end position="275"/>
    </location>
</feature>
<sequence>MIRTACDPTIEKHFKGHENTITSLCFHPETTQLVSSSSDKSIILWNLKESVRACRFLGHKDVVFDVTYAPSGEVIASASKDRSVRIWVPKITGQCLDFKAHSGAVRSVQFSPDGEKLITASDDKSVKLWMVCQRRFLMSFTCHTSWVRCARFSSDGRLIVSCSDDKTIKLWDVTSGQCIRTFNDVKAYSTHVEFHPSGSVIGSANIIGCVKLYDGNFILTASDDSTMKVLDLLEGRPIYTLKGHANGTGVTSVTFSSNGEFFASGGTDHQLLMWKTNFDKDDVARKMSRHLVSPVKVSESNMKEEKSHKDDDISGGEEEVESLHEKFDTINLKNGKLRCEVPDTGVLDGNIEYKVINMRNQRPFEEGRIVNISHLPKESPGTCSSKIVDALNEQVQSLSDAVTILEQRLSILEEELRK</sequence>
<evidence type="ECO:0000256" key="5">
    <source>
        <dbReference type="SAM" id="Coils"/>
    </source>
</evidence>
<feature type="repeat" description="WD" evidence="4">
    <location>
        <begin position="140"/>
        <end position="181"/>
    </location>
</feature>
<dbReference type="PRINTS" id="PR00320">
    <property type="entry name" value="GPROTEINBRPT"/>
</dbReference>
<feature type="coiled-coil region" evidence="5">
    <location>
        <begin position="388"/>
        <end position="415"/>
    </location>
</feature>